<evidence type="ECO:0000313" key="7">
    <source>
        <dbReference type="EMBL" id="MFC5853985.1"/>
    </source>
</evidence>
<dbReference type="EMBL" id="JBHSOA010000042">
    <property type="protein sequence ID" value="MFC5853985.1"/>
    <property type="molecule type" value="Genomic_DNA"/>
</dbReference>
<dbReference type="PANTHER" id="PTHR30136:SF24">
    <property type="entry name" value="HTH-TYPE TRANSCRIPTIONAL REPRESSOR ALLR"/>
    <property type="match status" value="1"/>
</dbReference>
<dbReference type="InterPro" id="IPR036388">
    <property type="entry name" value="WH-like_DNA-bd_sf"/>
</dbReference>
<evidence type="ECO:0000259" key="5">
    <source>
        <dbReference type="PROSITE" id="PS51077"/>
    </source>
</evidence>
<dbReference type="SMART" id="SM00346">
    <property type="entry name" value="HTH_ICLR"/>
    <property type="match status" value="1"/>
</dbReference>
<dbReference type="RefSeq" id="WP_381364720.1">
    <property type="nucleotide sequence ID" value="NZ_JBHSOA010000042.1"/>
</dbReference>
<dbReference type="PANTHER" id="PTHR30136">
    <property type="entry name" value="HELIX-TURN-HELIX TRANSCRIPTIONAL REGULATOR, ICLR FAMILY"/>
    <property type="match status" value="1"/>
</dbReference>
<evidence type="ECO:0000313" key="8">
    <source>
        <dbReference type="Proteomes" id="UP001596180"/>
    </source>
</evidence>
<dbReference type="Pfam" id="PF01614">
    <property type="entry name" value="IclR_C"/>
    <property type="match status" value="1"/>
</dbReference>
<evidence type="ECO:0000256" key="1">
    <source>
        <dbReference type="ARBA" id="ARBA00023015"/>
    </source>
</evidence>
<organism evidence="7 8">
    <name type="scientific">Streptomyces chlorus</name>
    <dbReference type="NCBI Taxonomy" id="887452"/>
    <lineage>
        <taxon>Bacteria</taxon>
        <taxon>Bacillati</taxon>
        <taxon>Actinomycetota</taxon>
        <taxon>Actinomycetes</taxon>
        <taxon>Kitasatosporales</taxon>
        <taxon>Streptomycetaceae</taxon>
        <taxon>Streptomyces</taxon>
    </lineage>
</organism>
<dbReference type="InterPro" id="IPR050707">
    <property type="entry name" value="HTH_MetabolicPath_Reg"/>
</dbReference>
<keyword evidence="1" id="KW-0805">Transcription regulation</keyword>
<dbReference type="Gene3D" id="1.10.10.10">
    <property type="entry name" value="Winged helix-like DNA-binding domain superfamily/Winged helix DNA-binding domain"/>
    <property type="match status" value="1"/>
</dbReference>
<accession>A0ABW1DZA1</accession>
<feature type="domain" description="HTH iclR-type" evidence="5">
    <location>
        <begin position="8"/>
        <end position="69"/>
    </location>
</feature>
<dbReference type="Proteomes" id="UP001596180">
    <property type="component" value="Unassembled WGS sequence"/>
</dbReference>
<name>A0ABW1DZA1_9ACTN</name>
<evidence type="ECO:0000256" key="2">
    <source>
        <dbReference type="ARBA" id="ARBA00023125"/>
    </source>
</evidence>
<keyword evidence="3" id="KW-0804">Transcription</keyword>
<dbReference type="InterPro" id="IPR029016">
    <property type="entry name" value="GAF-like_dom_sf"/>
</dbReference>
<dbReference type="InterPro" id="IPR014757">
    <property type="entry name" value="Tscrpt_reg_IclR_C"/>
</dbReference>
<feature type="domain" description="IclR-ED" evidence="6">
    <location>
        <begin position="70"/>
        <end position="243"/>
    </location>
</feature>
<dbReference type="Gene3D" id="3.30.450.40">
    <property type="match status" value="1"/>
</dbReference>
<keyword evidence="8" id="KW-1185">Reference proteome</keyword>
<dbReference type="Pfam" id="PF09339">
    <property type="entry name" value="HTH_IclR"/>
    <property type="match status" value="1"/>
</dbReference>
<evidence type="ECO:0000256" key="3">
    <source>
        <dbReference type="ARBA" id="ARBA00023163"/>
    </source>
</evidence>
<dbReference type="InterPro" id="IPR005471">
    <property type="entry name" value="Tscrpt_reg_IclR_N"/>
</dbReference>
<keyword evidence="2" id="KW-0238">DNA-binding</keyword>
<dbReference type="SUPFAM" id="SSF55781">
    <property type="entry name" value="GAF domain-like"/>
    <property type="match status" value="1"/>
</dbReference>
<dbReference type="PROSITE" id="PS51077">
    <property type="entry name" value="HTH_ICLR"/>
    <property type="match status" value="1"/>
</dbReference>
<dbReference type="PROSITE" id="PS51078">
    <property type="entry name" value="ICLR_ED"/>
    <property type="match status" value="1"/>
</dbReference>
<dbReference type="InterPro" id="IPR036390">
    <property type="entry name" value="WH_DNA-bd_sf"/>
</dbReference>
<evidence type="ECO:0000256" key="4">
    <source>
        <dbReference type="SAM" id="MobiDB-lite"/>
    </source>
</evidence>
<evidence type="ECO:0000259" key="6">
    <source>
        <dbReference type="PROSITE" id="PS51078"/>
    </source>
</evidence>
<feature type="compositionally biased region" description="Low complexity" evidence="4">
    <location>
        <begin position="267"/>
        <end position="276"/>
    </location>
</feature>
<sequence length="276" mass="29655">MSEINGKRGVLARAFDILGCFTGGEPERSVADICAVTDLPPATVHRMLATLSEHGAIERTGRGRYRLGPRLWRLGHGVPDIRLLRDCARPALVDLYASTRLPVALVTREGDRLHIIDKIAGRNTVRVWDQLGSPALDEHPAGLVLLAWGCDPDRRPASRPLRSEEQFAWRQTLAQVRQNGFAHSPTGAQYTSPLVWAAAPVFAEDQTVSTCVMIGGRRGQHPPVSLGRQARTTARDISAGLRGTPDERTLGGTHAWRGGLPPGPGSAGRPAASSAG</sequence>
<dbReference type="SUPFAM" id="SSF46785">
    <property type="entry name" value="Winged helix' DNA-binding domain"/>
    <property type="match status" value="1"/>
</dbReference>
<reference evidence="8" key="1">
    <citation type="journal article" date="2019" name="Int. J. Syst. Evol. Microbiol.">
        <title>The Global Catalogue of Microorganisms (GCM) 10K type strain sequencing project: providing services to taxonomists for standard genome sequencing and annotation.</title>
        <authorList>
            <consortium name="The Broad Institute Genomics Platform"/>
            <consortium name="The Broad Institute Genome Sequencing Center for Infectious Disease"/>
            <person name="Wu L."/>
            <person name="Ma J."/>
        </authorList>
    </citation>
    <scope>NUCLEOTIDE SEQUENCE [LARGE SCALE GENOMIC DNA]</scope>
    <source>
        <strain evidence="8">JCM 10411</strain>
    </source>
</reference>
<gene>
    <name evidence="7" type="ORF">ACFPZI_19900</name>
</gene>
<protein>
    <submittedName>
        <fullName evidence="7">IclR family transcriptional regulator</fullName>
    </submittedName>
</protein>
<feature type="region of interest" description="Disordered" evidence="4">
    <location>
        <begin position="220"/>
        <end position="276"/>
    </location>
</feature>
<proteinExistence type="predicted"/>
<comment type="caution">
    <text evidence="7">The sequence shown here is derived from an EMBL/GenBank/DDBJ whole genome shotgun (WGS) entry which is preliminary data.</text>
</comment>